<comment type="caution">
    <text evidence="1">The sequence shown here is derived from an EMBL/GenBank/DDBJ whole genome shotgun (WGS) entry which is preliminary data.</text>
</comment>
<reference evidence="1 2" key="1">
    <citation type="submission" date="2019-12" db="EMBL/GenBank/DDBJ databases">
        <title>Whole-genome analyses of novel actinobacteria.</title>
        <authorList>
            <person name="Sahin N."/>
            <person name="Saygin H."/>
        </authorList>
    </citation>
    <scope>NUCLEOTIDE SEQUENCE [LARGE SCALE GENOMIC DNA]</scope>
    <source>
        <strain evidence="1 2">KC615</strain>
    </source>
</reference>
<sequence length="144" mass="16239">MSSFLSKIISYFFDTISYLIISMYNGFLQGVVNPKEYPVQTIKLSYSDCVEGGYEDKEVKATEGDRKLFVHAWMSDPAYTHVRPGEDAHANVCYHPTGIDSDGSVIQDSQDFPCAEGLQVEQVGYKPWTWTSPCGSFRLVFEVK</sequence>
<keyword evidence="2" id="KW-1185">Reference proteome</keyword>
<name>A0A6I4VX93_9BACL</name>
<dbReference type="Proteomes" id="UP000430692">
    <property type="component" value="Unassembled WGS sequence"/>
</dbReference>
<protein>
    <submittedName>
        <fullName evidence="1">Uncharacterized protein</fullName>
    </submittedName>
</protein>
<proteinExistence type="predicted"/>
<dbReference type="EMBL" id="WUUL01000012">
    <property type="protein sequence ID" value="MXQ55198.1"/>
    <property type="molecule type" value="Genomic_DNA"/>
</dbReference>
<evidence type="ECO:0000313" key="1">
    <source>
        <dbReference type="EMBL" id="MXQ55198.1"/>
    </source>
</evidence>
<dbReference type="RefSeq" id="WP_160802548.1">
    <property type="nucleotide sequence ID" value="NZ_WUUL01000012.1"/>
</dbReference>
<organism evidence="1 2">
    <name type="scientific">Shimazuella alba</name>
    <dbReference type="NCBI Taxonomy" id="2690964"/>
    <lineage>
        <taxon>Bacteria</taxon>
        <taxon>Bacillati</taxon>
        <taxon>Bacillota</taxon>
        <taxon>Bacilli</taxon>
        <taxon>Bacillales</taxon>
        <taxon>Thermoactinomycetaceae</taxon>
        <taxon>Shimazuella</taxon>
    </lineage>
</organism>
<accession>A0A6I4VX93</accession>
<evidence type="ECO:0000313" key="2">
    <source>
        <dbReference type="Proteomes" id="UP000430692"/>
    </source>
</evidence>
<gene>
    <name evidence="1" type="ORF">GSM42_16035</name>
</gene>
<dbReference type="AlphaFoldDB" id="A0A6I4VX93"/>